<evidence type="ECO:0000313" key="1">
    <source>
        <dbReference type="EMBL" id="CAH1531085.1"/>
    </source>
</evidence>
<name>A0AAU9Q752_9VIBR</name>
<sequence>MSFLREVLRISVQQTFYSSDNAKNGWLNYFDKKSNKTLTLP</sequence>
<comment type="caution">
    <text evidence="1">The sequence shown here is derived from an EMBL/GenBank/DDBJ whole genome shotgun (WGS) entry which is preliminary data.</text>
</comment>
<protein>
    <submittedName>
        <fullName evidence="1">Uncharacterized protein</fullName>
    </submittedName>
</protein>
<reference evidence="1" key="1">
    <citation type="submission" date="2022-01" db="EMBL/GenBank/DDBJ databases">
        <authorList>
            <person name="Lagorce A."/>
        </authorList>
    </citation>
    <scope>NUCLEOTIDE SEQUENCE</scope>
    <source>
        <strain evidence="1">Th15_F1_D04</strain>
    </source>
</reference>
<evidence type="ECO:0000313" key="2">
    <source>
        <dbReference type="Proteomes" id="UP001295420"/>
    </source>
</evidence>
<accession>A0AAU9Q752</accession>
<dbReference type="AlphaFoldDB" id="A0AAU9Q752"/>
<proteinExistence type="predicted"/>
<gene>
    <name evidence="1" type="ORF">THF1D04_30081</name>
</gene>
<dbReference type="Proteomes" id="UP001295420">
    <property type="component" value="Unassembled WGS sequence"/>
</dbReference>
<dbReference type="EMBL" id="CAKMTQ010000023">
    <property type="protein sequence ID" value="CAH1531085.1"/>
    <property type="molecule type" value="Genomic_DNA"/>
</dbReference>
<organism evidence="1 2">
    <name type="scientific">Vibrio owensii</name>
    <dbReference type="NCBI Taxonomy" id="696485"/>
    <lineage>
        <taxon>Bacteria</taxon>
        <taxon>Pseudomonadati</taxon>
        <taxon>Pseudomonadota</taxon>
        <taxon>Gammaproteobacteria</taxon>
        <taxon>Vibrionales</taxon>
        <taxon>Vibrionaceae</taxon>
        <taxon>Vibrio</taxon>
    </lineage>
</organism>